<organism evidence="1 2">
    <name type="scientific">Prorocentrum cordatum</name>
    <dbReference type="NCBI Taxonomy" id="2364126"/>
    <lineage>
        <taxon>Eukaryota</taxon>
        <taxon>Sar</taxon>
        <taxon>Alveolata</taxon>
        <taxon>Dinophyceae</taxon>
        <taxon>Prorocentrales</taxon>
        <taxon>Prorocentraceae</taxon>
        <taxon>Prorocentrum</taxon>
    </lineage>
</organism>
<gene>
    <name evidence="1" type="ORF">PCOR1329_LOCUS3577</name>
</gene>
<name>A0ABN9PP54_9DINO</name>
<protein>
    <submittedName>
        <fullName evidence="1">Uncharacterized protein</fullName>
    </submittedName>
</protein>
<dbReference type="Proteomes" id="UP001189429">
    <property type="component" value="Unassembled WGS sequence"/>
</dbReference>
<keyword evidence="2" id="KW-1185">Reference proteome</keyword>
<evidence type="ECO:0000313" key="1">
    <source>
        <dbReference type="EMBL" id="CAK0793199.1"/>
    </source>
</evidence>
<comment type="caution">
    <text evidence="1">The sequence shown here is derived from an EMBL/GenBank/DDBJ whole genome shotgun (WGS) entry which is preliminary data.</text>
</comment>
<proteinExistence type="predicted"/>
<reference evidence="1" key="1">
    <citation type="submission" date="2023-10" db="EMBL/GenBank/DDBJ databases">
        <authorList>
            <person name="Chen Y."/>
            <person name="Shah S."/>
            <person name="Dougan E. K."/>
            <person name="Thang M."/>
            <person name="Chan C."/>
        </authorList>
    </citation>
    <scope>NUCLEOTIDE SEQUENCE [LARGE SCALE GENOMIC DNA]</scope>
</reference>
<accession>A0ABN9PP54</accession>
<feature type="non-terminal residue" evidence="1">
    <location>
        <position position="1"/>
    </location>
</feature>
<evidence type="ECO:0000313" key="2">
    <source>
        <dbReference type="Proteomes" id="UP001189429"/>
    </source>
</evidence>
<sequence>HLTSWTSSLASWSPGLSASPLQGACGARWALPWAKGALTARCPAWARSARA</sequence>
<dbReference type="EMBL" id="CAUYUJ010000917">
    <property type="protein sequence ID" value="CAK0793199.1"/>
    <property type="molecule type" value="Genomic_DNA"/>
</dbReference>
<feature type="non-terminal residue" evidence="1">
    <location>
        <position position="51"/>
    </location>
</feature>